<organism evidence="1 2">
    <name type="scientific">Paraglomus brasilianum</name>
    <dbReference type="NCBI Taxonomy" id="144538"/>
    <lineage>
        <taxon>Eukaryota</taxon>
        <taxon>Fungi</taxon>
        <taxon>Fungi incertae sedis</taxon>
        <taxon>Mucoromycota</taxon>
        <taxon>Glomeromycotina</taxon>
        <taxon>Glomeromycetes</taxon>
        <taxon>Paraglomerales</taxon>
        <taxon>Paraglomeraceae</taxon>
        <taxon>Paraglomus</taxon>
    </lineage>
</organism>
<dbReference type="Proteomes" id="UP000789739">
    <property type="component" value="Unassembled WGS sequence"/>
</dbReference>
<reference evidence="1" key="1">
    <citation type="submission" date="2021-06" db="EMBL/GenBank/DDBJ databases">
        <authorList>
            <person name="Kallberg Y."/>
            <person name="Tangrot J."/>
            <person name="Rosling A."/>
        </authorList>
    </citation>
    <scope>NUCLEOTIDE SEQUENCE</scope>
    <source>
        <strain evidence="1">BR232B</strain>
    </source>
</reference>
<name>A0A9N9CL93_9GLOM</name>
<keyword evidence="2" id="KW-1185">Reference proteome</keyword>
<evidence type="ECO:0000313" key="1">
    <source>
        <dbReference type="EMBL" id="CAG8605367.1"/>
    </source>
</evidence>
<dbReference type="EMBL" id="CAJVPI010001293">
    <property type="protein sequence ID" value="CAG8605367.1"/>
    <property type="molecule type" value="Genomic_DNA"/>
</dbReference>
<dbReference type="AlphaFoldDB" id="A0A9N9CL93"/>
<gene>
    <name evidence="1" type="ORF">PBRASI_LOCUS7871</name>
</gene>
<sequence>MKFEQSTEYATYSRFNPQALRAGELSDDEALNKNLTLFLRRSIVMVSNVTRSEDPYGSSIS</sequence>
<protein>
    <submittedName>
        <fullName evidence="1">5552_t:CDS:1</fullName>
    </submittedName>
</protein>
<proteinExistence type="predicted"/>
<comment type="caution">
    <text evidence="1">The sequence shown here is derived from an EMBL/GenBank/DDBJ whole genome shotgun (WGS) entry which is preliminary data.</text>
</comment>
<evidence type="ECO:0000313" key="2">
    <source>
        <dbReference type="Proteomes" id="UP000789739"/>
    </source>
</evidence>
<accession>A0A9N9CL93</accession>